<evidence type="ECO:0000313" key="2">
    <source>
        <dbReference type="EMBL" id="CAG8948785.1"/>
    </source>
</evidence>
<name>A0A9N9PMC5_9HELO</name>
<feature type="compositionally biased region" description="Low complexity" evidence="1">
    <location>
        <begin position="112"/>
        <end position="125"/>
    </location>
</feature>
<feature type="compositionally biased region" description="Basic and acidic residues" evidence="1">
    <location>
        <begin position="131"/>
        <end position="141"/>
    </location>
</feature>
<dbReference type="EMBL" id="CAJVRL010000001">
    <property type="protein sequence ID" value="CAG8948785.1"/>
    <property type="molecule type" value="Genomic_DNA"/>
</dbReference>
<keyword evidence="3" id="KW-1185">Reference proteome</keyword>
<sequence>MSSALLAMQLAKSRYPPNTAIPLQLIHEECHGSLKGTMSPERYKYGESSKSNSTEANSSTPDTETFNMSQDSPRESGDDTSHGGTPSTSTPDTETLNMSRDSPRESGEDTSHGGTPSTSTPDTETLNMSRDSPRESGEDTSHGGTPSTSTPDTETPNMSPNSPQESEEDTSPGETPPTTTTASPIQNSAEEKSTLDPTSAHFIPAEYVPKRAELMTADRLDMLYRAQKEFLQMDCIGSYQRDNSWQQHEIASLKTALRMESVIGVGKRLNPAVKEFVPSMERMCPLNGFSQKRLDNLDARIVVMEQESGRLRCEMGLFVEFGRMKCFG</sequence>
<dbReference type="OrthoDB" id="10394325at2759"/>
<reference evidence="2" key="1">
    <citation type="submission" date="2021-07" db="EMBL/GenBank/DDBJ databases">
        <authorList>
            <person name="Durling M."/>
        </authorList>
    </citation>
    <scope>NUCLEOTIDE SEQUENCE</scope>
</reference>
<feature type="compositionally biased region" description="Low complexity" evidence="1">
    <location>
        <begin position="48"/>
        <end position="60"/>
    </location>
</feature>
<comment type="caution">
    <text evidence="2">The sequence shown here is derived from an EMBL/GenBank/DDBJ whole genome shotgun (WGS) entry which is preliminary data.</text>
</comment>
<feature type="compositionally biased region" description="Low complexity" evidence="1">
    <location>
        <begin position="142"/>
        <end position="156"/>
    </location>
</feature>
<accession>A0A9N9PMC5</accession>
<dbReference type="AlphaFoldDB" id="A0A9N9PMC5"/>
<feature type="compositionally biased region" description="Basic and acidic residues" evidence="1">
    <location>
        <begin position="72"/>
        <end position="81"/>
    </location>
</feature>
<feature type="compositionally biased region" description="Low complexity" evidence="1">
    <location>
        <begin position="82"/>
        <end position="93"/>
    </location>
</feature>
<gene>
    <name evidence="2" type="ORF">HYFRA_00001907</name>
</gene>
<feature type="compositionally biased region" description="Polar residues" evidence="1">
    <location>
        <begin position="61"/>
        <end position="71"/>
    </location>
</feature>
<evidence type="ECO:0000256" key="1">
    <source>
        <dbReference type="SAM" id="MobiDB-lite"/>
    </source>
</evidence>
<feature type="region of interest" description="Disordered" evidence="1">
    <location>
        <begin position="37"/>
        <end position="200"/>
    </location>
</feature>
<proteinExistence type="predicted"/>
<dbReference type="Proteomes" id="UP000696280">
    <property type="component" value="Unassembled WGS sequence"/>
</dbReference>
<protein>
    <submittedName>
        <fullName evidence="2">Uncharacterized protein</fullName>
    </submittedName>
</protein>
<feature type="compositionally biased region" description="Basic and acidic residues" evidence="1">
    <location>
        <begin position="101"/>
        <end position="111"/>
    </location>
</feature>
<evidence type="ECO:0000313" key="3">
    <source>
        <dbReference type="Proteomes" id="UP000696280"/>
    </source>
</evidence>
<feature type="compositionally biased region" description="Low complexity" evidence="1">
    <location>
        <begin position="172"/>
        <end position="184"/>
    </location>
</feature>
<organism evidence="2 3">
    <name type="scientific">Hymenoscyphus fraxineus</name>
    <dbReference type="NCBI Taxonomy" id="746836"/>
    <lineage>
        <taxon>Eukaryota</taxon>
        <taxon>Fungi</taxon>
        <taxon>Dikarya</taxon>
        <taxon>Ascomycota</taxon>
        <taxon>Pezizomycotina</taxon>
        <taxon>Leotiomycetes</taxon>
        <taxon>Helotiales</taxon>
        <taxon>Helotiaceae</taxon>
        <taxon>Hymenoscyphus</taxon>
    </lineage>
</organism>